<organism evidence="1 2">
    <name type="scientific">Kocuria soli</name>
    <dbReference type="NCBI Taxonomy" id="2485125"/>
    <lineage>
        <taxon>Bacteria</taxon>
        <taxon>Bacillati</taxon>
        <taxon>Actinomycetota</taxon>
        <taxon>Actinomycetes</taxon>
        <taxon>Micrococcales</taxon>
        <taxon>Micrococcaceae</taxon>
        <taxon>Kocuria</taxon>
    </lineage>
</organism>
<evidence type="ECO:0000313" key="2">
    <source>
        <dbReference type="Proteomes" id="UP000270616"/>
    </source>
</evidence>
<keyword evidence="2" id="KW-1185">Reference proteome</keyword>
<proteinExistence type="predicted"/>
<gene>
    <name evidence="1" type="ORF">EDL96_13210</name>
</gene>
<dbReference type="EMBL" id="RKMF01000025">
    <property type="protein sequence ID" value="ROZ61502.1"/>
    <property type="molecule type" value="Genomic_DNA"/>
</dbReference>
<dbReference type="Proteomes" id="UP000270616">
    <property type="component" value="Unassembled WGS sequence"/>
</dbReference>
<name>A0A3N3ZLT8_9MICC</name>
<evidence type="ECO:0000313" key="1">
    <source>
        <dbReference type="EMBL" id="ROZ61502.1"/>
    </source>
</evidence>
<dbReference type="AlphaFoldDB" id="A0A3N3ZLT8"/>
<reference evidence="1 2" key="1">
    <citation type="submission" date="2018-10" db="EMBL/GenBank/DDBJ databases">
        <title>Kocuria sp. M5W7-7, whole genome shotgun sequence.</title>
        <authorList>
            <person name="Tuo L."/>
        </authorList>
    </citation>
    <scope>NUCLEOTIDE SEQUENCE [LARGE SCALE GENOMIC DNA]</scope>
    <source>
        <strain evidence="1 2">M5W7-7</strain>
    </source>
</reference>
<dbReference type="OrthoDB" id="4573608at2"/>
<comment type="caution">
    <text evidence="1">The sequence shown here is derived from an EMBL/GenBank/DDBJ whole genome shotgun (WGS) entry which is preliminary data.</text>
</comment>
<protein>
    <submittedName>
        <fullName evidence="1">Uncharacterized protein</fullName>
    </submittedName>
</protein>
<accession>A0A3N3ZLT8</accession>
<sequence>MAGWAVAHGWTSDNPAHLERYVAAINKGTRPRIRRAVRRDFVDFLRVKADEFLRAKADEPDVD</sequence>